<dbReference type="EMBL" id="JNVN01002824">
    <property type="protein sequence ID" value="KHJ31528.1"/>
    <property type="molecule type" value="Genomic_DNA"/>
</dbReference>
<proteinExistence type="predicted"/>
<evidence type="ECO:0000313" key="2">
    <source>
        <dbReference type="EMBL" id="KHJ31528.1"/>
    </source>
</evidence>
<feature type="transmembrane region" description="Helical" evidence="1">
    <location>
        <begin position="159"/>
        <end position="181"/>
    </location>
</feature>
<reference evidence="2 3" key="1">
    <citation type="journal article" date="2014" name="BMC Genomics">
        <title>Adaptive genomic structural variation in the grape powdery mildew pathogen, Erysiphe necator.</title>
        <authorList>
            <person name="Jones L."/>
            <person name="Riaz S."/>
            <person name="Morales-Cruz A."/>
            <person name="Amrine K.C."/>
            <person name="McGuire B."/>
            <person name="Gubler W.D."/>
            <person name="Walker M.A."/>
            <person name="Cantu D."/>
        </authorList>
    </citation>
    <scope>NUCLEOTIDE SEQUENCE [LARGE SCALE GENOMIC DNA]</scope>
    <source>
        <strain evidence="3">c</strain>
    </source>
</reference>
<protein>
    <submittedName>
        <fullName evidence="2">Putative fk506-binding protein 2 protein</fullName>
    </submittedName>
</protein>
<dbReference type="HOGENOM" id="CLU_040321_0_1_1"/>
<dbReference type="AlphaFoldDB" id="A0A0B1NZW6"/>
<feature type="transmembrane region" description="Helical" evidence="1">
    <location>
        <begin position="216"/>
        <end position="235"/>
    </location>
</feature>
<feature type="transmembrane region" description="Helical" evidence="1">
    <location>
        <begin position="255"/>
        <end position="277"/>
    </location>
</feature>
<comment type="caution">
    <text evidence="2">The sequence shown here is derived from an EMBL/GenBank/DDBJ whole genome shotgun (WGS) entry which is preliminary data.</text>
</comment>
<accession>A0A0B1NZW6</accession>
<keyword evidence="1" id="KW-0472">Membrane</keyword>
<dbReference type="OMA" id="PWISKAG"/>
<dbReference type="PANTHER" id="PTHR31735:SF1">
    <property type="entry name" value="VACUOLAR MEMBRANE PROTEIN YPL162C"/>
    <property type="match status" value="1"/>
</dbReference>
<dbReference type="Pfam" id="PF12400">
    <property type="entry name" value="STIMATE"/>
    <property type="match status" value="1"/>
</dbReference>
<keyword evidence="1" id="KW-1133">Transmembrane helix</keyword>
<dbReference type="PANTHER" id="PTHR31735">
    <property type="entry name" value="VACUOLAR MEMBRANE PROTEIN YPL162C"/>
    <property type="match status" value="1"/>
</dbReference>
<evidence type="ECO:0000313" key="3">
    <source>
        <dbReference type="Proteomes" id="UP000030854"/>
    </source>
</evidence>
<sequence length="347" mass="38631">MLPPPGFELSSFDYTSSEIVPRISATLLQSSSLSSIALPTANAYSAGSSTISPSANGECRLLGPFAIFVQGALGILALTALVFKRWRERPQRPVKIWLFDVSKQILGSILVHLANLAMSLLSSGQLSIKVDPAIVNTKELQERLADNIDDYSPNPCSFYLLNLAIDTTIGIPILIFLLHIITKLLFHTGFGTPPESIESGNYGTPPSTYRWFKQTIIYFLGLLGMKICVLIIFLMLPWLSRVGDWALKWTEGNEIVQVMFVMLIFPLIMNATQYYIIDSFIKNKKSQEHELLLESNASEGNQFYESLHDEAADALLVDSESDDLEVKKKIVQARKKKISRLDQAEGI</sequence>
<gene>
    <name evidence="2" type="ORF">EV44_g2947</name>
</gene>
<dbReference type="STRING" id="52586.A0A0B1NZW6"/>
<keyword evidence="3" id="KW-1185">Reference proteome</keyword>
<dbReference type="GO" id="GO:0016020">
    <property type="term" value="C:membrane"/>
    <property type="evidence" value="ECO:0007669"/>
    <property type="project" value="TreeGrafter"/>
</dbReference>
<keyword evidence="1" id="KW-0812">Transmembrane</keyword>
<organism evidence="2 3">
    <name type="scientific">Uncinula necator</name>
    <name type="common">Grape powdery mildew</name>
    <dbReference type="NCBI Taxonomy" id="52586"/>
    <lineage>
        <taxon>Eukaryota</taxon>
        <taxon>Fungi</taxon>
        <taxon>Dikarya</taxon>
        <taxon>Ascomycota</taxon>
        <taxon>Pezizomycotina</taxon>
        <taxon>Leotiomycetes</taxon>
        <taxon>Erysiphales</taxon>
        <taxon>Erysiphaceae</taxon>
        <taxon>Erysiphe</taxon>
    </lineage>
</organism>
<dbReference type="Proteomes" id="UP000030854">
    <property type="component" value="Unassembled WGS sequence"/>
</dbReference>
<evidence type="ECO:0000256" key="1">
    <source>
        <dbReference type="SAM" id="Phobius"/>
    </source>
</evidence>
<feature type="transmembrane region" description="Helical" evidence="1">
    <location>
        <begin position="104"/>
        <end position="122"/>
    </location>
</feature>
<dbReference type="InterPro" id="IPR022127">
    <property type="entry name" value="STIMATE/YPL162C"/>
</dbReference>
<feature type="transmembrane region" description="Helical" evidence="1">
    <location>
        <begin position="61"/>
        <end position="83"/>
    </location>
</feature>
<name>A0A0B1NZW6_UNCNE</name>